<dbReference type="SUPFAM" id="SSF48264">
    <property type="entry name" value="Cytochrome P450"/>
    <property type="match status" value="1"/>
</dbReference>
<accession>A0A3B0YUD7</accession>
<dbReference type="GO" id="GO:0020037">
    <property type="term" value="F:heme binding"/>
    <property type="evidence" value="ECO:0007669"/>
    <property type="project" value="InterPro"/>
</dbReference>
<evidence type="ECO:0000313" key="7">
    <source>
        <dbReference type="EMBL" id="VAW78932.1"/>
    </source>
</evidence>
<comment type="similarity">
    <text evidence="1">Belongs to the cytochrome P450 family.</text>
</comment>
<dbReference type="AlphaFoldDB" id="A0A3B0YUD7"/>
<reference evidence="7" key="1">
    <citation type="submission" date="2018-06" db="EMBL/GenBank/DDBJ databases">
        <authorList>
            <person name="Zhirakovskaya E."/>
        </authorList>
    </citation>
    <scope>NUCLEOTIDE SEQUENCE</scope>
</reference>
<dbReference type="InterPro" id="IPR050196">
    <property type="entry name" value="Cytochrome_P450_Monoox"/>
</dbReference>
<sequence length="439" mass="50473">MDNKIPKTSFITTLLFNLCHVIPYYLSGIFTQRHRITKFFAFLGIQAFNPKYCEKLRSRYRSDYIYTRMLFSKVLLVFDVKGIQQILDKSPAVYGVADLKFRGMSYFQPNSVTLSSGHQWYDRRQFNESVLETDQKLHSLAQPFLTTIESITSKKNELDNEPVHWDYFSTLFMQLAQQTILGDSNKTNSKILARLMSLMAKANRIFLLRPSKKLAAQDHDLRARLHAAPKDSLLSLCPHVANNVNIEPEHQVPHWLFAMGDTLAANVIRTLLLICTHPAIEKKVLAQIKEAGALTAEAIDSLDLLEHCTQETMRLWPTTPMLARKMLRRDNLQGNMLMTGTSLLILNNATHRDTRYQKDAHLFNPERWKEGNSDYAYNHFSNGTQICPGKNLALFLSKAVLAQLFTQWKFQVCSPTIKEGLAIPTINHYFSIRFKVDRL</sequence>
<dbReference type="PANTHER" id="PTHR24291">
    <property type="entry name" value="CYTOCHROME P450 FAMILY 4"/>
    <property type="match status" value="1"/>
</dbReference>
<evidence type="ECO:0008006" key="8">
    <source>
        <dbReference type="Google" id="ProtNLM"/>
    </source>
</evidence>
<name>A0A3B0YUD7_9ZZZZ</name>
<dbReference type="InterPro" id="IPR036396">
    <property type="entry name" value="Cyt_P450_sf"/>
</dbReference>
<evidence type="ECO:0000256" key="3">
    <source>
        <dbReference type="ARBA" id="ARBA00022723"/>
    </source>
</evidence>
<dbReference type="GO" id="GO:0004497">
    <property type="term" value="F:monooxygenase activity"/>
    <property type="evidence" value="ECO:0007669"/>
    <property type="project" value="UniProtKB-KW"/>
</dbReference>
<proteinExistence type="inferred from homology"/>
<keyword evidence="2" id="KW-0349">Heme</keyword>
<evidence type="ECO:0000256" key="1">
    <source>
        <dbReference type="ARBA" id="ARBA00010617"/>
    </source>
</evidence>
<gene>
    <name evidence="7" type="ORF">MNBD_GAMMA12-3232</name>
</gene>
<dbReference type="GO" id="GO:0005506">
    <property type="term" value="F:iron ion binding"/>
    <property type="evidence" value="ECO:0007669"/>
    <property type="project" value="InterPro"/>
</dbReference>
<keyword evidence="4" id="KW-0560">Oxidoreductase</keyword>
<dbReference type="Pfam" id="PF00067">
    <property type="entry name" value="p450"/>
    <property type="match status" value="1"/>
</dbReference>
<dbReference type="Gene3D" id="1.10.630.10">
    <property type="entry name" value="Cytochrome P450"/>
    <property type="match status" value="1"/>
</dbReference>
<keyword evidence="6" id="KW-0503">Monooxygenase</keyword>
<keyword evidence="5" id="KW-0408">Iron</keyword>
<evidence type="ECO:0000256" key="4">
    <source>
        <dbReference type="ARBA" id="ARBA00023002"/>
    </source>
</evidence>
<organism evidence="7">
    <name type="scientific">hydrothermal vent metagenome</name>
    <dbReference type="NCBI Taxonomy" id="652676"/>
    <lineage>
        <taxon>unclassified sequences</taxon>
        <taxon>metagenomes</taxon>
        <taxon>ecological metagenomes</taxon>
    </lineage>
</organism>
<protein>
    <recommendedName>
        <fullName evidence="8">Cytochrome P450</fullName>
    </recommendedName>
</protein>
<evidence type="ECO:0000256" key="5">
    <source>
        <dbReference type="ARBA" id="ARBA00023004"/>
    </source>
</evidence>
<dbReference type="PANTHER" id="PTHR24291:SF50">
    <property type="entry name" value="BIFUNCTIONAL ALBAFLAVENONE MONOOXYGENASE_TERPENE SYNTHASE"/>
    <property type="match status" value="1"/>
</dbReference>
<keyword evidence="3" id="KW-0479">Metal-binding</keyword>
<dbReference type="EMBL" id="UOFL01000170">
    <property type="protein sequence ID" value="VAW78932.1"/>
    <property type="molecule type" value="Genomic_DNA"/>
</dbReference>
<dbReference type="GO" id="GO:0016705">
    <property type="term" value="F:oxidoreductase activity, acting on paired donors, with incorporation or reduction of molecular oxygen"/>
    <property type="evidence" value="ECO:0007669"/>
    <property type="project" value="InterPro"/>
</dbReference>
<dbReference type="InterPro" id="IPR001128">
    <property type="entry name" value="Cyt_P450"/>
</dbReference>
<evidence type="ECO:0000256" key="2">
    <source>
        <dbReference type="ARBA" id="ARBA00022617"/>
    </source>
</evidence>
<evidence type="ECO:0000256" key="6">
    <source>
        <dbReference type="ARBA" id="ARBA00023033"/>
    </source>
</evidence>